<dbReference type="Pfam" id="PF20227">
    <property type="entry name" value="DUF6586"/>
    <property type="match status" value="1"/>
</dbReference>
<dbReference type="STRING" id="305900.GV64_14790"/>
<keyword evidence="2" id="KW-1185">Reference proteome</keyword>
<evidence type="ECO:0000313" key="1">
    <source>
        <dbReference type="EMBL" id="KEI71836.1"/>
    </source>
</evidence>
<accession>A0A081KCG0</accession>
<organism evidence="1 2">
    <name type="scientific">Endozoicomonas elysicola</name>
    <dbReference type="NCBI Taxonomy" id="305900"/>
    <lineage>
        <taxon>Bacteria</taxon>
        <taxon>Pseudomonadati</taxon>
        <taxon>Pseudomonadota</taxon>
        <taxon>Gammaproteobacteria</taxon>
        <taxon>Oceanospirillales</taxon>
        <taxon>Endozoicomonadaceae</taxon>
        <taxon>Endozoicomonas</taxon>
    </lineage>
</organism>
<dbReference type="Proteomes" id="UP000027997">
    <property type="component" value="Unassembled WGS sequence"/>
</dbReference>
<reference evidence="1 2" key="1">
    <citation type="submission" date="2014-06" db="EMBL/GenBank/DDBJ databases">
        <title>Whole Genome Sequences of Three Symbiotic Endozoicomonas Bacteria.</title>
        <authorList>
            <person name="Neave M.J."/>
            <person name="Apprill A."/>
            <person name="Voolstra C.R."/>
        </authorList>
    </citation>
    <scope>NUCLEOTIDE SEQUENCE [LARGE SCALE GENOMIC DNA]</scope>
    <source>
        <strain evidence="1 2">DSM 22380</strain>
    </source>
</reference>
<dbReference type="RefSeq" id="WP_020583559.1">
    <property type="nucleotide sequence ID" value="NZ_JOJP01000001.1"/>
</dbReference>
<dbReference type="EMBL" id="JOJP01000001">
    <property type="protein sequence ID" value="KEI71836.1"/>
    <property type="molecule type" value="Genomic_DNA"/>
</dbReference>
<evidence type="ECO:0000313" key="2">
    <source>
        <dbReference type="Proteomes" id="UP000027997"/>
    </source>
</evidence>
<dbReference type="InterPro" id="IPR046493">
    <property type="entry name" value="DUF6586"/>
</dbReference>
<sequence>MTNNWQGYTNKMLFHSRLLMEAWEDADELAKPAFREACLNAMVQAYQSLLAEIMTSYRLPVNQLPTLDEAINSVHHKGEVSSELQYIEKLEQHDSWLSALLKNHQECSMPIQRKSINCNEIPLFNANSVRLDQPEGFLSVLGFLKELVTYSRNFSLEW</sequence>
<comment type="caution">
    <text evidence="1">The sequence shown here is derived from an EMBL/GenBank/DDBJ whole genome shotgun (WGS) entry which is preliminary data.</text>
</comment>
<evidence type="ECO:0008006" key="3">
    <source>
        <dbReference type="Google" id="ProtNLM"/>
    </source>
</evidence>
<dbReference type="AlphaFoldDB" id="A0A081KCG0"/>
<name>A0A081KCG0_9GAMM</name>
<proteinExistence type="predicted"/>
<gene>
    <name evidence="1" type="ORF">GV64_14790</name>
</gene>
<protein>
    <recommendedName>
        <fullName evidence="3">HEPN domain-containing protein</fullName>
    </recommendedName>
</protein>